<keyword evidence="1" id="KW-1133">Transmembrane helix</keyword>
<feature type="transmembrane region" description="Helical" evidence="1">
    <location>
        <begin position="20"/>
        <end position="41"/>
    </location>
</feature>
<evidence type="ECO:0000256" key="1">
    <source>
        <dbReference type="SAM" id="Phobius"/>
    </source>
</evidence>
<dbReference type="InterPro" id="IPR025443">
    <property type="entry name" value="DUF4307"/>
</dbReference>
<organism evidence="2 3">
    <name type="scientific">Nocardioides thalensis</name>
    <dbReference type="NCBI Taxonomy" id="1914755"/>
    <lineage>
        <taxon>Bacteria</taxon>
        <taxon>Bacillati</taxon>
        <taxon>Actinomycetota</taxon>
        <taxon>Actinomycetes</taxon>
        <taxon>Propionibacteriales</taxon>
        <taxon>Nocardioidaceae</taxon>
        <taxon>Nocardioides</taxon>
    </lineage>
</organism>
<dbReference type="EMBL" id="JACCFP010000001">
    <property type="protein sequence ID" value="NYJ00223.1"/>
    <property type="molecule type" value="Genomic_DNA"/>
</dbReference>
<evidence type="ECO:0000313" key="2">
    <source>
        <dbReference type="EMBL" id="NYJ00223.1"/>
    </source>
</evidence>
<keyword evidence="1" id="KW-0472">Membrane</keyword>
<dbReference type="AlphaFoldDB" id="A0A853C1J4"/>
<evidence type="ECO:0008006" key="4">
    <source>
        <dbReference type="Google" id="ProtNLM"/>
    </source>
</evidence>
<proteinExistence type="predicted"/>
<gene>
    <name evidence="2" type="ORF">HNR19_000921</name>
</gene>
<protein>
    <recommendedName>
        <fullName evidence="4">DUF4307 domain-containing protein</fullName>
    </recommendedName>
</protein>
<evidence type="ECO:0000313" key="3">
    <source>
        <dbReference type="Proteomes" id="UP000530424"/>
    </source>
</evidence>
<dbReference type="Proteomes" id="UP000530424">
    <property type="component" value="Unassembled WGS sequence"/>
</dbReference>
<keyword evidence="3" id="KW-1185">Reference proteome</keyword>
<name>A0A853C1J4_9ACTN</name>
<reference evidence="2 3" key="1">
    <citation type="submission" date="2020-07" db="EMBL/GenBank/DDBJ databases">
        <title>Sequencing the genomes of 1000 actinobacteria strains.</title>
        <authorList>
            <person name="Klenk H.-P."/>
        </authorList>
    </citation>
    <scope>NUCLEOTIDE SEQUENCE [LARGE SCALE GENOMIC DNA]</scope>
    <source>
        <strain evidence="2 3">DSM 103833</strain>
    </source>
</reference>
<dbReference type="Pfam" id="PF14155">
    <property type="entry name" value="DUF4307"/>
    <property type="match status" value="1"/>
</dbReference>
<comment type="caution">
    <text evidence="2">The sequence shown here is derived from an EMBL/GenBank/DDBJ whole genome shotgun (WGS) entry which is preliminary data.</text>
</comment>
<accession>A0A853C1J4</accession>
<keyword evidence="1" id="KW-0812">Transmembrane</keyword>
<sequence>MSASTDSQRYGAPSPVRRRIVVGAAVVVAVLFGGWLAWTALFHADPAVSSELLTWDQVDDHETTAVVRVTYGDGWVDADCTVRAISEDKAIVGEVSFTPVEGEGPDHEVSINTERRPTAVELVGCTTEGQPRPR</sequence>
<dbReference type="RefSeq" id="WP_179666847.1">
    <property type="nucleotide sequence ID" value="NZ_JACCFP010000001.1"/>
</dbReference>